<dbReference type="RefSeq" id="WP_093946951.1">
    <property type="nucleotide sequence ID" value="NZ_NMUL01000007.1"/>
</dbReference>
<organism evidence="2 3">
    <name type="scientific">Amycolatopsis vastitatis</name>
    <dbReference type="NCBI Taxonomy" id="1905142"/>
    <lineage>
        <taxon>Bacteria</taxon>
        <taxon>Bacillati</taxon>
        <taxon>Actinomycetota</taxon>
        <taxon>Actinomycetes</taxon>
        <taxon>Pseudonocardiales</taxon>
        <taxon>Pseudonocardiaceae</taxon>
        <taxon>Amycolatopsis</taxon>
    </lineage>
</organism>
<dbReference type="OrthoDB" id="3627888at2"/>
<evidence type="ECO:0008006" key="4">
    <source>
        <dbReference type="Google" id="ProtNLM"/>
    </source>
</evidence>
<dbReference type="EMBL" id="NMUL01000007">
    <property type="protein sequence ID" value="OXM69626.1"/>
    <property type="molecule type" value="Genomic_DNA"/>
</dbReference>
<dbReference type="Proteomes" id="UP000215199">
    <property type="component" value="Unassembled WGS sequence"/>
</dbReference>
<evidence type="ECO:0000313" key="2">
    <source>
        <dbReference type="EMBL" id="OXM69626.1"/>
    </source>
</evidence>
<proteinExistence type="predicted"/>
<accession>A0A229TEG1</accession>
<protein>
    <recommendedName>
        <fullName evidence="4">Tail assembly chaperone</fullName>
    </recommendedName>
</protein>
<feature type="compositionally biased region" description="Basic and acidic residues" evidence="1">
    <location>
        <begin position="91"/>
        <end position="100"/>
    </location>
</feature>
<reference evidence="3" key="1">
    <citation type="submission" date="2017-07" db="EMBL/GenBank/DDBJ databases">
        <title>Comparative genome mining reveals phylogenetic distribution patterns of secondary metabolites in Amycolatopsis.</title>
        <authorList>
            <person name="Adamek M."/>
            <person name="Alanjary M."/>
            <person name="Sales-Ortells H."/>
            <person name="Goodfellow M."/>
            <person name="Bull A.T."/>
            <person name="Kalinowski J."/>
            <person name="Ziemert N."/>
        </authorList>
    </citation>
    <scope>NUCLEOTIDE SEQUENCE [LARGE SCALE GENOMIC DNA]</scope>
    <source>
        <strain evidence="3">H5</strain>
    </source>
</reference>
<keyword evidence="3" id="KW-1185">Reference proteome</keyword>
<comment type="caution">
    <text evidence="2">The sequence shown here is derived from an EMBL/GenBank/DDBJ whole genome shotgun (WGS) entry which is preliminary data.</text>
</comment>
<evidence type="ECO:0000256" key="1">
    <source>
        <dbReference type="SAM" id="MobiDB-lite"/>
    </source>
</evidence>
<dbReference type="AlphaFoldDB" id="A0A229TEG1"/>
<name>A0A229TEG1_9PSEU</name>
<gene>
    <name evidence="2" type="ORF">CF165_08950</name>
</gene>
<sequence length="113" mass="12987">MSTIDMDAILAQRKEATGSADTFTFTFKAQQWTCKDPITAEDEWKDGLLDLDTDVEVAEYYMGEDQYAKFLEAGGRAGYVILAINQYMQKMRQDNEDGRPTRRSTSSARRRKR</sequence>
<feature type="region of interest" description="Disordered" evidence="1">
    <location>
        <begin position="91"/>
        <end position="113"/>
    </location>
</feature>
<evidence type="ECO:0000313" key="3">
    <source>
        <dbReference type="Proteomes" id="UP000215199"/>
    </source>
</evidence>